<comment type="caution">
    <text evidence="1">The sequence shown here is derived from an EMBL/GenBank/DDBJ whole genome shotgun (WGS) entry which is preliminary data.</text>
</comment>
<dbReference type="EMBL" id="JAOTIF010000005">
    <property type="protein sequence ID" value="MCU7549290.1"/>
    <property type="molecule type" value="Genomic_DNA"/>
</dbReference>
<proteinExistence type="predicted"/>
<reference evidence="1" key="2">
    <citation type="submission" date="2023-04" db="EMBL/GenBank/DDBJ databases">
        <title>Paracnuella aquatica gen. nov., sp. nov., a member of the family Chitinophagaceae isolated from a hot spring.</title>
        <authorList>
            <person name="Wang C."/>
        </authorList>
    </citation>
    <scope>NUCLEOTIDE SEQUENCE</scope>
    <source>
        <strain evidence="1">LB-8</strain>
    </source>
</reference>
<reference evidence="1" key="1">
    <citation type="submission" date="2022-09" db="EMBL/GenBank/DDBJ databases">
        <authorList>
            <person name="Yuan C."/>
            <person name="Ke Z."/>
        </authorList>
    </citation>
    <scope>NUCLEOTIDE SEQUENCE</scope>
    <source>
        <strain evidence="1">LB-8</strain>
    </source>
</reference>
<gene>
    <name evidence="1" type="ORF">OCK74_09190</name>
</gene>
<evidence type="ECO:0000313" key="1">
    <source>
        <dbReference type="EMBL" id="MCU7549290.1"/>
    </source>
</evidence>
<sequence length="62" mass="7246">MYQQKTLVELHYTLEHLFKTNVERLLEQRIKMVTRKDIAGADEFHIRGAAVSFELASQISLQ</sequence>
<accession>A0A9X3B7I9</accession>
<dbReference type="AlphaFoldDB" id="A0A9X3B7I9"/>
<protein>
    <submittedName>
        <fullName evidence="1">Uncharacterized protein</fullName>
    </submittedName>
</protein>
<keyword evidence="2" id="KW-1185">Reference proteome</keyword>
<dbReference type="RefSeq" id="WP_279296731.1">
    <property type="nucleotide sequence ID" value="NZ_JAOTIF010000005.1"/>
</dbReference>
<evidence type="ECO:0000313" key="2">
    <source>
        <dbReference type="Proteomes" id="UP001155483"/>
    </source>
</evidence>
<organism evidence="1 2">
    <name type="scientific">Paraflavisolibacter caeni</name>
    <dbReference type="NCBI Taxonomy" id="2982496"/>
    <lineage>
        <taxon>Bacteria</taxon>
        <taxon>Pseudomonadati</taxon>
        <taxon>Bacteroidota</taxon>
        <taxon>Chitinophagia</taxon>
        <taxon>Chitinophagales</taxon>
        <taxon>Chitinophagaceae</taxon>
        <taxon>Paraflavisolibacter</taxon>
    </lineage>
</organism>
<dbReference type="Proteomes" id="UP001155483">
    <property type="component" value="Unassembled WGS sequence"/>
</dbReference>
<name>A0A9X3B7I9_9BACT</name>